<keyword evidence="1" id="KW-0732">Signal</keyword>
<comment type="caution">
    <text evidence="2">The sequence shown here is derived from an EMBL/GenBank/DDBJ whole genome shotgun (WGS) entry which is preliminary data.</text>
</comment>
<feature type="chain" id="PRO_5004107373" evidence="1">
    <location>
        <begin position="18"/>
        <end position="134"/>
    </location>
</feature>
<dbReference type="HOGENOM" id="CLU_1895847_0_0_1"/>
<dbReference type="EMBL" id="CAUH01001077">
    <property type="protein sequence ID" value="CCU75208.1"/>
    <property type="molecule type" value="Genomic_DNA"/>
</dbReference>
<dbReference type="InParanoid" id="N1JBQ8"/>
<keyword evidence="3" id="KW-1185">Reference proteome</keyword>
<evidence type="ECO:0000256" key="1">
    <source>
        <dbReference type="SAM" id="SignalP"/>
    </source>
</evidence>
<name>N1JBQ8_BLUG1</name>
<reference evidence="2 3" key="1">
    <citation type="journal article" date="2010" name="Science">
        <title>Genome expansion and gene loss in powdery mildew fungi reveal tradeoffs in extreme parasitism.</title>
        <authorList>
            <person name="Spanu P.D."/>
            <person name="Abbott J.C."/>
            <person name="Amselem J."/>
            <person name="Burgis T.A."/>
            <person name="Soanes D.M."/>
            <person name="Stueber K."/>
            <person name="Ver Loren van Themaat E."/>
            <person name="Brown J.K.M."/>
            <person name="Butcher S.A."/>
            <person name="Gurr S.J."/>
            <person name="Lebrun M.-H."/>
            <person name="Ridout C.J."/>
            <person name="Schulze-Lefert P."/>
            <person name="Talbot N.J."/>
            <person name="Ahmadinejad N."/>
            <person name="Ametz C."/>
            <person name="Barton G.R."/>
            <person name="Benjdia M."/>
            <person name="Bidzinski P."/>
            <person name="Bindschedler L.V."/>
            <person name="Both M."/>
            <person name="Brewer M.T."/>
            <person name="Cadle-Davidson L."/>
            <person name="Cadle-Davidson M.M."/>
            <person name="Collemare J."/>
            <person name="Cramer R."/>
            <person name="Frenkel O."/>
            <person name="Godfrey D."/>
            <person name="Harriman J."/>
            <person name="Hoede C."/>
            <person name="King B.C."/>
            <person name="Klages S."/>
            <person name="Kleemann J."/>
            <person name="Knoll D."/>
            <person name="Koti P.S."/>
            <person name="Kreplak J."/>
            <person name="Lopez-Ruiz F.J."/>
            <person name="Lu X."/>
            <person name="Maekawa T."/>
            <person name="Mahanil S."/>
            <person name="Micali C."/>
            <person name="Milgroom M.G."/>
            <person name="Montana G."/>
            <person name="Noir S."/>
            <person name="O'Connell R.J."/>
            <person name="Oberhaensli S."/>
            <person name="Parlange F."/>
            <person name="Pedersen C."/>
            <person name="Quesneville H."/>
            <person name="Reinhardt R."/>
            <person name="Rott M."/>
            <person name="Sacristan S."/>
            <person name="Schmidt S.M."/>
            <person name="Schoen M."/>
            <person name="Skamnioti P."/>
            <person name="Sommer H."/>
            <person name="Stephens A."/>
            <person name="Takahara H."/>
            <person name="Thordal-Christensen H."/>
            <person name="Vigouroux M."/>
            <person name="Wessling R."/>
            <person name="Wicker T."/>
            <person name="Panstruga R."/>
        </authorList>
    </citation>
    <scope>NUCLEOTIDE SEQUENCE [LARGE SCALE GENOMIC DNA]</scope>
    <source>
        <strain evidence="2">DH14</strain>
    </source>
</reference>
<organism evidence="2 3">
    <name type="scientific">Blumeria graminis f. sp. hordei (strain DH14)</name>
    <name type="common">Barley powdery mildew</name>
    <name type="synonym">Oidium monilioides f. sp. hordei</name>
    <dbReference type="NCBI Taxonomy" id="546991"/>
    <lineage>
        <taxon>Eukaryota</taxon>
        <taxon>Fungi</taxon>
        <taxon>Dikarya</taxon>
        <taxon>Ascomycota</taxon>
        <taxon>Pezizomycotina</taxon>
        <taxon>Leotiomycetes</taxon>
        <taxon>Erysiphales</taxon>
        <taxon>Erysiphaceae</taxon>
        <taxon>Blumeria</taxon>
        <taxon>Blumeria hordei</taxon>
    </lineage>
</organism>
<dbReference type="OrthoDB" id="10353195at2759"/>
<proteinExistence type="predicted"/>
<dbReference type="AlphaFoldDB" id="N1JBQ8"/>
<evidence type="ECO:0000313" key="3">
    <source>
        <dbReference type="Proteomes" id="UP000015441"/>
    </source>
</evidence>
<accession>N1JBQ8</accession>
<gene>
    <name evidence="2" type="ORF">BGHDH14_bghG001077000001001</name>
</gene>
<protein>
    <submittedName>
        <fullName evidence="2">CSEP0319 putative effector protein</fullName>
    </submittedName>
</protein>
<dbReference type="Proteomes" id="UP000015441">
    <property type="component" value="Unassembled WGS sequence"/>
</dbReference>
<feature type="signal peptide" evidence="1">
    <location>
        <begin position="1"/>
        <end position="17"/>
    </location>
</feature>
<evidence type="ECO:0000313" key="2">
    <source>
        <dbReference type="EMBL" id="CCU75208.1"/>
    </source>
</evidence>
<sequence length="134" mass="15194">MKIGTVILFFGLPLVSSMFGRPSGPDCRATGITAKCHNVNFSSSRIEKAMKKAMKVYKLPRGLWEQNELSYIGYHPENGHEICYPLTMTRNEITESGGIQAFVYLNQVCRFSTVMQMFSDGQFTTHNDCEIIRK</sequence>